<dbReference type="RefSeq" id="WP_026886724.1">
    <property type="nucleotide sequence ID" value="NZ_BKAK01000119.1"/>
</dbReference>
<accession>A0A1S8NWK9</accession>
<comment type="caution">
    <text evidence="1">The sequence shown here is derived from an EMBL/GenBank/DDBJ whole genome shotgun (WGS) entry which is preliminary data.</text>
</comment>
<evidence type="ECO:0000313" key="1">
    <source>
        <dbReference type="EMBL" id="NMF04303.1"/>
    </source>
</evidence>
<dbReference type="EMBL" id="JABAGD010000008">
    <property type="protein sequence ID" value="NMF04303.1"/>
    <property type="molecule type" value="Genomic_DNA"/>
</dbReference>
<dbReference type="InterPro" id="IPR024405">
    <property type="entry name" value="Phage_BhlA/UviB"/>
</dbReference>
<sequence>MDELINMALKQGLGYGMFACLLVYVLRTTGEREARYQNLLDTLAEKFNLVEHIQEDVREIKSKINEKR</sequence>
<gene>
    <name evidence="1" type="ORF">HF849_05925</name>
</gene>
<name>A0A1S8NWK9_CLOBE</name>
<dbReference type="Proteomes" id="UP000587880">
    <property type="component" value="Unassembled WGS sequence"/>
</dbReference>
<dbReference type="AlphaFoldDB" id="A0A1S8NWK9"/>
<reference evidence="1 2" key="1">
    <citation type="submission" date="2020-04" db="EMBL/GenBank/DDBJ databases">
        <authorList>
            <person name="Hitch T.C.A."/>
            <person name="Wylensek D."/>
            <person name="Clavel T."/>
        </authorList>
    </citation>
    <scope>NUCLEOTIDE SEQUENCE [LARGE SCALE GENOMIC DNA]</scope>
    <source>
        <strain evidence="1 2">WB01_NA02</strain>
    </source>
</reference>
<organism evidence="1 2">
    <name type="scientific">Clostridium beijerinckii</name>
    <name type="common">Clostridium MP</name>
    <dbReference type="NCBI Taxonomy" id="1520"/>
    <lineage>
        <taxon>Bacteria</taxon>
        <taxon>Bacillati</taxon>
        <taxon>Bacillota</taxon>
        <taxon>Clostridia</taxon>
        <taxon>Eubacteriales</taxon>
        <taxon>Clostridiaceae</taxon>
        <taxon>Clostridium</taxon>
    </lineage>
</organism>
<protein>
    <submittedName>
        <fullName evidence="1">UviB-like protein</fullName>
    </submittedName>
</protein>
<proteinExistence type="predicted"/>
<dbReference type="GeneID" id="66347922"/>
<evidence type="ECO:0000313" key="2">
    <source>
        <dbReference type="Proteomes" id="UP000587880"/>
    </source>
</evidence>
<dbReference type="Pfam" id="PF10960">
    <property type="entry name" value="Holin_BhlA"/>
    <property type="match status" value="1"/>
</dbReference>